<gene>
    <name evidence="1" type="ORF">LCGC14_2853950</name>
</gene>
<organism evidence="1">
    <name type="scientific">marine sediment metagenome</name>
    <dbReference type="NCBI Taxonomy" id="412755"/>
    <lineage>
        <taxon>unclassified sequences</taxon>
        <taxon>metagenomes</taxon>
        <taxon>ecological metagenomes</taxon>
    </lineage>
</organism>
<dbReference type="EMBL" id="LAZR01054971">
    <property type="protein sequence ID" value="KKK77407.1"/>
    <property type="molecule type" value="Genomic_DNA"/>
</dbReference>
<proteinExistence type="predicted"/>
<name>A0A0F8Y7L1_9ZZZZ</name>
<evidence type="ECO:0000313" key="1">
    <source>
        <dbReference type="EMBL" id="KKK77407.1"/>
    </source>
</evidence>
<accession>A0A0F8Y7L1</accession>
<reference evidence="1" key="1">
    <citation type="journal article" date="2015" name="Nature">
        <title>Complex archaea that bridge the gap between prokaryotes and eukaryotes.</title>
        <authorList>
            <person name="Spang A."/>
            <person name="Saw J.H."/>
            <person name="Jorgensen S.L."/>
            <person name="Zaremba-Niedzwiedzka K."/>
            <person name="Martijn J."/>
            <person name="Lind A.E."/>
            <person name="van Eijk R."/>
            <person name="Schleper C."/>
            <person name="Guy L."/>
            <person name="Ettema T.J."/>
        </authorList>
    </citation>
    <scope>NUCLEOTIDE SEQUENCE</scope>
</reference>
<sequence length="192" mass="21492">LRSQKYQAFHSGDIVDAPGPDGATEFIDITMDKAFAAGIRYVSMDVRVYNGPNFIEHEQCYAGWMAREHPQSNELFDPKTVQSKIDIISESRTSTPVIFDLKEKQAIWTDLVTSARRRRGGNNAISNAASIENVLESIVCSANKVSLYELFELHAKARGTIVESQEDAEKVYSLYEGTTPFNIMEINSDYIG</sequence>
<dbReference type="AlphaFoldDB" id="A0A0F8Y7L1"/>
<feature type="non-terminal residue" evidence="1">
    <location>
        <position position="1"/>
    </location>
</feature>
<comment type="caution">
    <text evidence="1">The sequence shown here is derived from an EMBL/GenBank/DDBJ whole genome shotgun (WGS) entry which is preliminary data.</text>
</comment>
<protein>
    <submittedName>
        <fullName evidence="1">Uncharacterized protein</fullName>
    </submittedName>
</protein>